<organism evidence="7 8">
    <name type="scientific">Candidatus Agrococcus pullicola</name>
    <dbReference type="NCBI Taxonomy" id="2838429"/>
    <lineage>
        <taxon>Bacteria</taxon>
        <taxon>Bacillati</taxon>
        <taxon>Actinomycetota</taxon>
        <taxon>Actinomycetes</taxon>
        <taxon>Micrococcales</taxon>
        <taxon>Microbacteriaceae</taxon>
        <taxon>Agrococcus</taxon>
    </lineage>
</organism>
<dbReference type="PROSITE" id="PS01081">
    <property type="entry name" value="HTH_TETR_1"/>
    <property type="match status" value="1"/>
</dbReference>
<dbReference type="InterPro" id="IPR009057">
    <property type="entry name" value="Homeodomain-like_sf"/>
</dbReference>
<dbReference type="GO" id="GO:0003700">
    <property type="term" value="F:DNA-binding transcription factor activity"/>
    <property type="evidence" value="ECO:0007669"/>
    <property type="project" value="TreeGrafter"/>
</dbReference>
<dbReference type="InterPro" id="IPR039538">
    <property type="entry name" value="BetI_C"/>
</dbReference>
<evidence type="ECO:0000313" key="7">
    <source>
        <dbReference type="EMBL" id="HIY66721.1"/>
    </source>
</evidence>
<name>A0A9D2C912_9MICO</name>
<dbReference type="Pfam" id="PF00440">
    <property type="entry name" value="TetR_N"/>
    <property type="match status" value="1"/>
</dbReference>
<gene>
    <name evidence="7" type="ORF">H9830_10650</name>
</gene>
<dbReference type="Gene3D" id="1.10.357.10">
    <property type="entry name" value="Tetracycline Repressor, domain 2"/>
    <property type="match status" value="1"/>
</dbReference>
<dbReference type="GO" id="GO:0000976">
    <property type="term" value="F:transcription cis-regulatory region binding"/>
    <property type="evidence" value="ECO:0007669"/>
    <property type="project" value="TreeGrafter"/>
</dbReference>
<dbReference type="Pfam" id="PF13977">
    <property type="entry name" value="TetR_C_6"/>
    <property type="match status" value="1"/>
</dbReference>
<dbReference type="AlphaFoldDB" id="A0A9D2C912"/>
<keyword evidence="4" id="KW-0804">Transcription</keyword>
<reference evidence="7" key="2">
    <citation type="submission" date="2021-04" db="EMBL/GenBank/DDBJ databases">
        <authorList>
            <person name="Gilroy R."/>
        </authorList>
    </citation>
    <scope>NUCLEOTIDE SEQUENCE</scope>
    <source>
        <strain evidence="7">ChiGjej1B1-98</strain>
    </source>
</reference>
<dbReference type="SUPFAM" id="SSF46689">
    <property type="entry name" value="Homeodomain-like"/>
    <property type="match status" value="1"/>
</dbReference>
<evidence type="ECO:0000256" key="3">
    <source>
        <dbReference type="ARBA" id="ARBA00023125"/>
    </source>
</evidence>
<dbReference type="PROSITE" id="PS50977">
    <property type="entry name" value="HTH_TETR_2"/>
    <property type="match status" value="1"/>
</dbReference>
<proteinExistence type="predicted"/>
<dbReference type="Proteomes" id="UP000824005">
    <property type="component" value="Unassembled WGS sequence"/>
</dbReference>
<keyword evidence="2" id="KW-0805">Transcription regulation</keyword>
<comment type="caution">
    <text evidence="7">The sequence shown here is derived from an EMBL/GenBank/DDBJ whole genome shotgun (WGS) entry which is preliminary data.</text>
</comment>
<dbReference type="EMBL" id="DXDC01000320">
    <property type="protein sequence ID" value="HIY66721.1"/>
    <property type="molecule type" value="Genomic_DNA"/>
</dbReference>
<sequence length="201" mass="21380">MARNADPERIARKREHIAVAAGRLFATHGYEATSVALVAAEAEISAASVFYYFSDKAALFRAVFEQDLPTVESLMAEWGDAADAVEGILAILDALVEDAAEPGAAGMVVELVRRVKHDPQLMEIVTRTGEVVRTGLASLIARGQSTGSIDPALEPERAAAWLQTIVDGAYLGAEEGRAPTAEVRRTALGYLRAPSGKDDSD</sequence>
<accession>A0A9D2C912</accession>
<evidence type="ECO:0000256" key="2">
    <source>
        <dbReference type="ARBA" id="ARBA00023015"/>
    </source>
</evidence>
<dbReference type="SUPFAM" id="SSF48498">
    <property type="entry name" value="Tetracyclin repressor-like, C-terminal domain"/>
    <property type="match status" value="1"/>
</dbReference>
<dbReference type="PRINTS" id="PR00455">
    <property type="entry name" value="HTHTETR"/>
</dbReference>
<dbReference type="InterPro" id="IPR001647">
    <property type="entry name" value="HTH_TetR"/>
</dbReference>
<dbReference type="PANTHER" id="PTHR30055:SF226">
    <property type="entry name" value="HTH-TYPE TRANSCRIPTIONAL REGULATOR PKSA"/>
    <property type="match status" value="1"/>
</dbReference>
<dbReference type="InterPro" id="IPR036271">
    <property type="entry name" value="Tet_transcr_reg_TetR-rel_C_sf"/>
</dbReference>
<feature type="DNA-binding region" description="H-T-H motif" evidence="5">
    <location>
        <begin position="34"/>
        <end position="53"/>
    </location>
</feature>
<dbReference type="InterPro" id="IPR023772">
    <property type="entry name" value="DNA-bd_HTH_TetR-type_CS"/>
</dbReference>
<evidence type="ECO:0000256" key="1">
    <source>
        <dbReference type="ARBA" id="ARBA00022491"/>
    </source>
</evidence>
<protein>
    <submittedName>
        <fullName evidence="7">TetR/AcrR family transcriptional regulator</fullName>
    </submittedName>
</protein>
<dbReference type="PANTHER" id="PTHR30055">
    <property type="entry name" value="HTH-TYPE TRANSCRIPTIONAL REGULATOR RUTR"/>
    <property type="match status" value="1"/>
</dbReference>
<dbReference type="InterPro" id="IPR050109">
    <property type="entry name" value="HTH-type_TetR-like_transc_reg"/>
</dbReference>
<evidence type="ECO:0000256" key="5">
    <source>
        <dbReference type="PROSITE-ProRule" id="PRU00335"/>
    </source>
</evidence>
<reference evidence="7" key="1">
    <citation type="journal article" date="2021" name="PeerJ">
        <title>Extensive microbial diversity within the chicken gut microbiome revealed by metagenomics and culture.</title>
        <authorList>
            <person name="Gilroy R."/>
            <person name="Ravi A."/>
            <person name="Getino M."/>
            <person name="Pursley I."/>
            <person name="Horton D.L."/>
            <person name="Alikhan N.F."/>
            <person name="Baker D."/>
            <person name="Gharbi K."/>
            <person name="Hall N."/>
            <person name="Watson M."/>
            <person name="Adriaenssens E.M."/>
            <person name="Foster-Nyarko E."/>
            <person name="Jarju S."/>
            <person name="Secka A."/>
            <person name="Antonio M."/>
            <person name="Oren A."/>
            <person name="Chaudhuri R.R."/>
            <person name="La Ragione R."/>
            <person name="Hildebrand F."/>
            <person name="Pallen M.J."/>
        </authorList>
    </citation>
    <scope>NUCLEOTIDE SEQUENCE</scope>
    <source>
        <strain evidence="7">ChiGjej1B1-98</strain>
    </source>
</reference>
<keyword evidence="3 5" id="KW-0238">DNA-binding</keyword>
<evidence type="ECO:0000256" key="4">
    <source>
        <dbReference type="ARBA" id="ARBA00023163"/>
    </source>
</evidence>
<evidence type="ECO:0000313" key="8">
    <source>
        <dbReference type="Proteomes" id="UP000824005"/>
    </source>
</evidence>
<feature type="domain" description="HTH tetR-type" evidence="6">
    <location>
        <begin position="11"/>
        <end position="71"/>
    </location>
</feature>
<keyword evidence="1" id="KW-0678">Repressor</keyword>
<evidence type="ECO:0000259" key="6">
    <source>
        <dbReference type="PROSITE" id="PS50977"/>
    </source>
</evidence>